<evidence type="ECO:0000256" key="3">
    <source>
        <dbReference type="ARBA" id="ARBA00023134"/>
    </source>
</evidence>
<feature type="domain" description="RapZ C-terminal" evidence="6">
    <location>
        <begin position="166"/>
        <end position="283"/>
    </location>
</feature>
<dbReference type="PIRSF" id="PIRSF005052">
    <property type="entry name" value="P-loopkin"/>
    <property type="match status" value="1"/>
</dbReference>
<reference evidence="7 8" key="1">
    <citation type="submission" date="2020-07" db="EMBL/GenBank/DDBJ databases">
        <title>Complete genome sequence of Chitinibacter sp. 2T18.</title>
        <authorList>
            <person name="Bae J.-W."/>
            <person name="Choi J.-W."/>
        </authorList>
    </citation>
    <scope>NUCLEOTIDE SEQUENCE [LARGE SCALE GENOMIC DNA]</scope>
    <source>
        <strain evidence="7 8">2T18</strain>
    </source>
</reference>
<dbReference type="GO" id="GO:0005525">
    <property type="term" value="F:GTP binding"/>
    <property type="evidence" value="ECO:0007669"/>
    <property type="project" value="UniProtKB-UniRule"/>
</dbReference>
<dbReference type="PANTHER" id="PTHR30448:SF0">
    <property type="entry name" value="RNASE ADAPTER PROTEIN RAPZ"/>
    <property type="match status" value="1"/>
</dbReference>
<sequence>MSGSPHQQVVILSGMSGAGKSVALRALEDLGYYCLDNLPAPLLPQAVSMLDRDGYPKVAIAIDARSAHNLTSFPEHLDALLQLGMDVRLLFVEANDETIIKRYSESRRSHPLSNGQLTVSECIAMEREVLGDIRELGHCMDTSGLSASQLRIWIRDFIASDRAKLTLIFQSFGFKHGIPLDADFVFDARCLPNPYYDPALRPLTGMDKPVADFLMRQASVGPYLTHILGFLERWLPEFERDQRSYVTVAIGCTGGQHRSVYLAEELRRHFARSRQVLLRHREQHAR</sequence>
<dbReference type="Pfam" id="PF03668">
    <property type="entry name" value="RapZ-like_N"/>
    <property type="match status" value="1"/>
</dbReference>
<dbReference type="Proteomes" id="UP000509597">
    <property type="component" value="Chromosome"/>
</dbReference>
<dbReference type="GO" id="GO:0005524">
    <property type="term" value="F:ATP binding"/>
    <property type="evidence" value="ECO:0007669"/>
    <property type="project" value="UniProtKB-UniRule"/>
</dbReference>
<gene>
    <name evidence="7" type="primary">rapZ</name>
    <name evidence="7" type="ORF">HQ393_01605</name>
</gene>
<evidence type="ECO:0000256" key="1">
    <source>
        <dbReference type="ARBA" id="ARBA00022741"/>
    </source>
</evidence>
<organism evidence="7 8">
    <name type="scientific">Chitinibacter bivalviorum</name>
    <dbReference type="NCBI Taxonomy" id="2739434"/>
    <lineage>
        <taxon>Bacteria</taxon>
        <taxon>Pseudomonadati</taxon>
        <taxon>Pseudomonadota</taxon>
        <taxon>Betaproteobacteria</taxon>
        <taxon>Neisseriales</taxon>
        <taxon>Chitinibacteraceae</taxon>
        <taxon>Chitinibacter</taxon>
    </lineage>
</organism>
<keyword evidence="2 4" id="KW-0067">ATP-binding</keyword>
<accession>A0A7H9BGH1</accession>
<evidence type="ECO:0000256" key="4">
    <source>
        <dbReference type="HAMAP-Rule" id="MF_00636"/>
    </source>
</evidence>
<keyword evidence="3 4" id="KW-0342">GTP-binding</keyword>
<dbReference type="InterPro" id="IPR053930">
    <property type="entry name" value="RapZ-like_N"/>
</dbReference>
<protein>
    <submittedName>
        <fullName evidence="7">RNase adapter RapZ</fullName>
    </submittedName>
</protein>
<dbReference type="PANTHER" id="PTHR30448">
    <property type="entry name" value="RNASE ADAPTER PROTEIN RAPZ"/>
    <property type="match status" value="1"/>
</dbReference>
<dbReference type="HAMAP" id="MF_00636">
    <property type="entry name" value="RapZ_like"/>
    <property type="match status" value="1"/>
</dbReference>
<feature type="domain" description="RapZ-like N-terminal" evidence="5">
    <location>
        <begin position="8"/>
        <end position="161"/>
    </location>
</feature>
<dbReference type="EMBL" id="CP058627">
    <property type="protein sequence ID" value="QLG87041.1"/>
    <property type="molecule type" value="Genomic_DNA"/>
</dbReference>
<dbReference type="InterPro" id="IPR005337">
    <property type="entry name" value="RapZ-like"/>
</dbReference>
<evidence type="ECO:0000256" key="2">
    <source>
        <dbReference type="ARBA" id="ARBA00022840"/>
    </source>
</evidence>
<dbReference type="KEGG" id="chiz:HQ393_01605"/>
<keyword evidence="8" id="KW-1185">Reference proteome</keyword>
<evidence type="ECO:0000259" key="6">
    <source>
        <dbReference type="Pfam" id="PF22740"/>
    </source>
</evidence>
<evidence type="ECO:0000313" key="8">
    <source>
        <dbReference type="Proteomes" id="UP000509597"/>
    </source>
</evidence>
<dbReference type="InterPro" id="IPR053931">
    <property type="entry name" value="RapZ_C"/>
</dbReference>
<dbReference type="Pfam" id="PF22740">
    <property type="entry name" value="PapZ_C"/>
    <property type="match status" value="1"/>
</dbReference>
<keyword evidence="1 4" id="KW-0547">Nucleotide-binding</keyword>
<proteinExistence type="inferred from homology"/>
<feature type="binding site" evidence="4">
    <location>
        <begin position="14"/>
        <end position="21"/>
    </location>
    <ligand>
        <name>ATP</name>
        <dbReference type="ChEBI" id="CHEBI:30616"/>
    </ligand>
</feature>
<evidence type="ECO:0000259" key="5">
    <source>
        <dbReference type="Pfam" id="PF03668"/>
    </source>
</evidence>
<dbReference type="RefSeq" id="WP_179357127.1">
    <property type="nucleotide sequence ID" value="NZ_CP058627.1"/>
</dbReference>
<dbReference type="InterPro" id="IPR027417">
    <property type="entry name" value="P-loop_NTPase"/>
</dbReference>
<name>A0A7H9BGH1_9NEIS</name>
<dbReference type="SUPFAM" id="SSF52540">
    <property type="entry name" value="P-loop containing nucleoside triphosphate hydrolases"/>
    <property type="match status" value="1"/>
</dbReference>
<dbReference type="NCBIfam" id="NF003828">
    <property type="entry name" value="PRK05416.1"/>
    <property type="match status" value="1"/>
</dbReference>
<feature type="binding site" evidence="4">
    <location>
        <begin position="63"/>
        <end position="66"/>
    </location>
    <ligand>
        <name>GTP</name>
        <dbReference type="ChEBI" id="CHEBI:37565"/>
    </ligand>
</feature>
<evidence type="ECO:0000313" key="7">
    <source>
        <dbReference type="EMBL" id="QLG87041.1"/>
    </source>
</evidence>
<dbReference type="AlphaFoldDB" id="A0A7H9BGH1"/>